<comment type="subcellular location">
    <subcellularLocation>
        <location evidence="1">Nucleus</location>
    </subcellularLocation>
</comment>
<dbReference type="InterPro" id="IPR013087">
    <property type="entry name" value="Znf_C2H2_type"/>
</dbReference>
<evidence type="ECO:0000256" key="7">
    <source>
        <dbReference type="ARBA" id="ARBA00023242"/>
    </source>
</evidence>
<evidence type="ECO:0000313" key="16">
    <source>
        <dbReference type="Proteomes" id="UP000324091"/>
    </source>
</evidence>
<dbReference type="Proteomes" id="UP000324091">
    <property type="component" value="Chromosome 4"/>
</dbReference>
<accession>A0A5C6N885</accession>
<dbReference type="SMART" id="SM00547">
    <property type="entry name" value="ZnF_RBZ"/>
    <property type="match status" value="1"/>
</dbReference>
<comment type="caution">
    <text evidence="15">The sequence shown here is derived from an EMBL/GenBank/DDBJ whole genome shotgun (WGS) entry which is preliminary data.</text>
</comment>
<gene>
    <name evidence="15" type="ORF">D4764_04G0006570</name>
</gene>
<feature type="compositionally biased region" description="Basic and acidic residues" evidence="10">
    <location>
        <begin position="650"/>
        <end position="660"/>
    </location>
</feature>
<feature type="region of interest" description="Disordered" evidence="10">
    <location>
        <begin position="363"/>
        <end position="400"/>
    </location>
</feature>
<evidence type="ECO:0000256" key="5">
    <source>
        <dbReference type="ARBA" id="ARBA00022833"/>
    </source>
</evidence>
<dbReference type="CDD" id="cd12755">
    <property type="entry name" value="RRM2_RBM5"/>
    <property type="match status" value="1"/>
</dbReference>
<dbReference type="PROSITE" id="PS50174">
    <property type="entry name" value="G_PATCH"/>
    <property type="match status" value="1"/>
</dbReference>
<dbReference type="SUPFAM" id="SSF90209">
    <property type="entry name" value="Ran binding protein zinc finger-like"/>
    <property type="match status" value="1"/>
</dbReference>
<dbReference type="GO" id="GO:0000398">
    <property type="term" value="P:mRNA splicing, via spliceosome"/>
    <property type="evidence" value="ECO:0007669"/>
    <property type="project" value="TreeGrafter"/>
</dbReference>
<keyword evidence="6 8" id="KW-0694">RNA-binding</keyword>
<dbReference type="PROSITE" id="PS01358">
    <property type="entry name" value="ZF_RANBP2_1"/>
    <property type="match status" value="1"/>
</dbReference>
<keyword evidence="16" id="KW-1185">Reference proteome</keyword>
<organism evidence="15 16">
    <name type="scientific">Takifugu flavidus</name>
    <name type="common">sansaifugu</name>
    <dbReference type="NCBI Taxonomy" id="433684"/>
    <lineage>
        <taxon>Eukaryota</taxon>
        <taxon>Metazoa</taxon>
        <taxon>Chordata</taxon>
        <taxon>Craniata</taxon>
        <taxon>Vertebrata</taxon>
        <taxon>Euteleostomi</taxon>
        <taxon>Actinopterygii</taxon>
        <taxon>Neopterygii</taxon>
        <taxon>Teleostei</taxon>
        <taxon>Neoteleostei</taxon>
        <taxon>Acanthomorphata</taxon>
        <taxon>Eupercaria</taxon>
        <taxon>Tetraodontiformes</taxon>
        <taxon>Tetradontoidea</taxon>
        <taxon>Tetraodontidae</taxon>
        <taxon>Takifugu</taxon>
    </lineage>
</organism>
<dbReference type="Pfam" id="PF23217">
    <property type="entry name" value="DUF7066"/>
    <property type="match status" value="1"/>
</dbReference>
<evidence type="ECO:0000256" key="4">
    <source>
        <dbReference type="ARBA" id="ARBA00022771"/>
    </source>
</evidence>
<feature type="domain" description="C2H2-type" evidence="12">
    <location>
        <begin position="593"/>
        <end position="623"/>
    </location>
</feature>
<dbReference type="Pfam" id="PF01585">
    <property type="entry name" value="G-patch"/>
    <property type="match status" value="1"/>
</dbReference>
<keyword evidence="5" id="KW-0862">Zinc</keyword>
<evidence type="ECO:0000256" key="1">
    <source>
        <dbReference type="ARBA" id="ARBA00004123"/>
    </source>
</evidence>
<feature type="domain" description="RanBP2-type" evidence="14">
    <location>
        <begin position="161"/>
        <end position="190"/>
    </location>
</feature>
<dbReference type="InterPro" id="IPR001876">
    <property type="entry name" value="Znf_RanBP2"/>
</dbReference>
<keyword evidence="3" id="KW-0677">Repeat</keyword>
<evidence type="ECO:0000256" key="10">
    <source>
        <dbReference type="SAM" id="MobiDB-lite"/>
    </source>
</evidence>
<dbReference type="Gene3D" id="4.10.1060.10">
    <property type="entry name" value="Zinc finger, RanBP2-type"/>
    <property type="match status" value="1"/>
</dbReference>
<feature type="region of interest" description="Disordered" evidence="10">
    <location>
        <begin position="49"/>
        <end position="73"/>
    </location>
</feature>
<evidence type="ECO:0000313" key="15">
    <source>
        <dbReference type="EMBL" id="TWW62010.1"/>
    </source>
</evidence>
<protein>
    <submittedName>
        <fullName evidence="15">RNA-binding protein 5</fullName>
    </submittedName>
</protein>
<evidence type="ECO:0000256" key="8">
    <source>
        <dbReference type="PROSITE-ProRule" id="PRU00176"/>
    </source>
</evidence>
<dbReference type="AlphaFoldDB" id="A0A5C6N885"/>
<dbReference type="SMART" id="SM00443">
    <property type="entry name" value="G_patch"/>
    <property type="match status" value="1"/>
</dbReference>
<dbReference type="GO" id="GO:0008270">
    <property type="term" value="F:zinc ion binding"/>
    <property type="evidence" value="ECO:0007669"/>
    <property type="project" value="UniProtKB-KW"/>
</dbReference>
<feature type="region of interest" description="Disordered" evidence="10">
    <location>
        <begin position="445"/>
        <end position="483"/>
    </location>
</feature>
<evidence type="ECO:0000259" key="13">
    <source>
        <dbReference type="PROSITE" id="PS50174"/>
    </source>
</evidence>
<evidence type="ECO:0000256" key="6">
    <source>
        <dbReference type="ARBA" id="ARBA00022884"/>
    </source>
</evidence>
<dbReference type="InterPro" id="IPR034993">
    <property type="entry name" value="RBM5_RRM2"/>
</dbReference>
<evidence type="ECO:0000256" key="2">
    <source>
        <dbReference type="ARBA" id="ARBA00022723"/>
    </source>
</evidence>
<dbReference type="InterPro" id="IPR036443">
    <property type="entry name" value="Znf_RanBP2_sf"/>
</dbReference>
<dbReference type="Pfam" id="PF00641">
    <property type="entry name" value="Zn_ribbon_RanBP"/>
    <property type="match status" value="1"/>
</dbReference>
<dbReference type="GO" id="GO:0003723">
    <property type="term" value="F:RNA binding"/>
    <property type="evidence" value="ECO:0007669"/>
    <property type="project" value="UniProtKB-UniRule"/>
</dbReference>
<evidence type="ECO:0000256" key="9">
    <source>
        <dbReference type="PROSITE-ProRule" id="PRU00322"/>
    </source>
</evidence>
<reference evidence="15 16" key="1">
    <citation type="submission" date="2019-04" db="EMBL/GenBank/DDBJ databases">
        <title>Chromosome genome assembly for Takifugu flavidus.</title>
        <authorList>
            <person name="Xiao S."/>
        </authorList>
    </citation>
    <scope>NUCLEOTIDE SEQUENCE [LARGE SCALE GENOMIC DNA]</scope>
    <source>
        <strain evidence="15">HTHZ2018</strain>
        <tissue evidence="15">Muscle</tissue>
    </source>
</reference>
<evidence type="ECO:0000259" key="14">
    <source>
        <dbReference type="PROSITE" id="PS50199"/>
    </source>
</evidence>
<evidence type="ECO:0000259" key="12">
    <source>
        <dbReference type="PROSITE" id="PS50157"/>
    </source>
</evidence>
<feature type="region of interest" description="Disordered" evidence="10">
    <location>
        <begin position="650"/>
        <end position="676"/>
    </location>
</feature>
<feature type="compositionally biased region" description="Low complexity" evidence="10">
    <location>
        <begin position="371"/>
        <end position="390"/>
    </location>
</feature>
<keyword evidence="2" id="KW-0479">Metal-binding</keyword>
<feature type="compositionally biased region" description="Polar residues" evidence="10">
    <location>
        <begin position="451"/>
        <end position="462"/>
    </location>
</feature>
<feature type="compositionally biased region" description="Polar residues" evidence="10">
    <location>
        <begin position="391"/>
        <end position="400"/>
    </location>
</feature>
<sequence length="763" mass="84489">MALTSPVMILNGVTDETGNKTVITTCADATMSAVVTVLKSVGAQETVLSDRSEDGYHSDGDYSEQDYRRESGEEKKSKTIMLWGLPPHAIEDDIRFAIDQLEGPQPADVRLMKKKTGISRGFAFVDFYHLQDATRWMETNQKCLTIQGKIVDMHYSNSRNKYEDWLCNTCGLYNFRRRLKCFRCGAAKAAEGESSNHAGASETQPSGEFCGDTIILRNIAPLTTVEAIMSALAPYANLTSNNIRLIKDKQTGQNRGFAFVQLSSPLEASQLLTILQGLQPPLKLDGKTIGVDYAKSARKDLLLPDGNRVSAFSVASTAIAAAQWSSTQSQQSSDGMSEYNYMPDGYPSMTQALPLAQQLEPKTQARPVPGPEAASVPAAAVTAPPGQAAPTNNLPDTANYQYDESSGYYYDSQSGLYYDPSSHYYYNPQTQQYMYWDSEKQTYVPAPAENNAGSNDNATASGKETKEPKEKKEKPKSKTAQQIAKDMERWAKTLNKQKENFKSSFQPISQEERREAAAADAGFTLFEKKQSGGLDRLMPEMPKCPEEEPTTSSATSSKCGLVAAYSGDSDPEEGVADFDGGDGQQKYTDWSKMACLLCRRQFPNKEALIRHQQLSDLHKKNLEVLRRSKMSEAELEELERKETEKMKYRDRAAERREKYGIPEPPAPKKKKFSQPTPVINYEQPTKDGLNSDNIGNKMLQAMGWKEGKGLGRNQQGITAPIEAQLRTKGAGLGTKGTNYTLSASDTYKDAVRKAMFARFTELE</sequence>
<dbReference type="InterPro" id="IPR000504">
    <property type="entry name" value="RRM_dom"/>
</dbReference>
<feature type="region of interest" description="Disordered" evidence="10">
    <location>
        <begin position="543"/>
        <end position="583"/>
    </location>
</feature>
<evidence type="ECO:0000259" key="11">
    <source>
        <dbReference type="PROSITE" id="PS50102"/>
    </source>
</evidence>
<dbReference type="InterPro" id="IPR035979">
    <property type="entry name" value="RBD_domain_sf"/>
</dbReference>
<dbReference type="InterPro" id="IPR041591">
    <property type="entry name" value="OCRE"/>
</dbReference>
<dbReference type="InterPro" id="IPR055494">
    <property type="entry name" value="DUF7066"/>
</dbReference>
<dbReference type="InterPro" id="IPR000467">
    <property type="entry name" value="G_patch_dom"/>
</dbReference>
<dbReference type="Gene3D" id="3.30.70.330">
    <property type="match status" value="2"/>
</dbReference>
<proteinExistence type="predicted"/>
<feature type="domain" description="G-patch" evidence="13">
    <location>
        <begin position="691"/>
        <end position="737"/>
    </location>
</feature>
<dbReference type="EMBL" id="RHFK02000017">
    <property type="protein sequence ID" value="TWW62010.1"/>
    <property type="molecule type" value="Genomic_DNA"/>
</dbReference>
<feature type="domain" description="RRM" evidence="11">
    <location>
        <begin position="212"/>
        <end position="296"/>
    </location>
</feature>
<dbReference type="GO" id="GO:0005634">
    <property type="term" value="C:nucleus"/>
    <property type="evidence" value="ECO:0007669"/>
    <property type="project" value="UniProtKB-SubCell"/>
</dbReference>
<dbReference type="FunFam" id="3.30.70.330:FF:000110">
    <property type="entry name" value="RNA-binding protein 10 isoform X1"/>
    <property type="match status" value="1"/>
</dbReference>
<dbReference type="Pfam" id="PF17780">
    <property type="entry name" value="OCRE"/>
    <property type="match status" value="1"/>
</dbReference>
<dbReference type="SUPFAM" id="SSF54928">
    <property type="entry name" value="RNA-binding domain, RBD"/>
    <property type="match status" value="2"/>
</dbReference>
<feature type="compositionally biased region" description="Basic and acidic residues" evidence="10">
    <location>
        <begin position="463"/>
        <end position="473"/>
    </location>
</feature>
<dbReference type="PROSITE" id="PS50199">
    <property type="entry name" value="ZF_RANBP2_2"/>
    <property type="match status" value="1"/>
</dbReference>
<dbReference type="SMART" id="SM00360">
    <property type="entry name" value="RRM"/>
    <property type="match status" value="2"/>
</dbReference>
<keyword evidence="7" id="KW-0539">Nucleus</keyword>
<dbReference type="PROSITE" id="PS50157">
    <property type="entry name" value="ZINC_FINGER_C2H2_2"/>
    <property type="match status" value="1"/>
</dbReference>
<dbReference type="Pfam" id="PF00076">
    <property type="entry name" value="RRM_1"/>
    <property type="match status" value="1"/>
</dbReference>
<keyword evidence="4 9" id="KW-0863">Zinc-finger</keyword>
<feature type="domain" description="RRM" evidence="11">
    <location>
        <begin position="78"/>
        <end position="158"/>
    </location>
</feature>
<dbReference type="PANTHER" id="PTHR13948:SF21">
    <property type="entry name" value="RNA-BINDING PROTEIN 5"/>
    <property type="match status" value="1"/>
</dbReference>
<name>A0A5C6N885_9TELE</name>
<evidence type="ECO:0000256" key="3">
    <source>
        <dbReference type="ARBA" id="ARBA00022737"/>
    </source>
</evidence>
<feature type="compositionally biased region" description="Acidic residues" evidence="10">
    <location>
        <begin position="569"/>
        <end position="580"/>
    </location>
</feature>
<dbReference type="InterPro" id="IPR012677">
    <property type="entry name" value="Nucleotide-bd_a/b_plait_sf"/>
</dbReference>
<dbReference type="PROSITE" id="PS50102">
    <property type="entry name" value="RRM"/>
    <property type="match status" value="2"/>
</dbReference>
<dbReference type="PANTHER" id="PTHR13948">
    <property type="entry name" value="RNA-BINDING PROTEIN"/>
    <property type="match status" value="1"/>
</dbReference>